<evidence type="ECO:0000313" key="1">
    <source>
        <dbReference type="EMBL" id="CAL8140525.1"/>
    </source>
</evidence>
<comment type="caution">
    <text evidence="1">The sequence shown here is derived from an EMBL/GenBank/DDBJ whole genome shotgun (WGS) entry which is preliminary data.</text>
</comment>
<reference evidence="1 2" key="1">
    <citation type="submission" date="2024-08" db="EMBL/GenBank/DDBJ databases">
        <authorList>
            <person name="Cucini C."/>
            <person name="Frati F."/>
        </authorList>
    </citation>
    <scope>NUCLEOTIDE SEQUENCE [LARGE SCALE GENOMIC DNA]</scope>
</reference>
<dbReference type="Proteomes" id="UP001642540">
    <property type="component" value="Unassembled WGS sequence"/>
</dbReference>
<organism evidence="1 2">
    <name type="scientific">Orchesella dallaii</name>
    <dbReference type="NCBI Taxonomy" id="48710"/>
    <lineage>
        <taxon>Eukaryota</taxon>
        <taxon>Metazoa</taxon>
        <taxon>Ecdysozoa</taxon>
        <taxon>Arthropoda</taxon>
        <taxon>Hexapoda</taxon>
        <taxon>Collembola</taxon>
        <taxon>Entomobryomorpha</taxon>
        <taxon>Entomobryoidea</taxon>
        <taxon>Orchesellidae</taxon>
        <taxon>Orchesellinae</taxon>
        <taxon>Orchesella</taxon>
    </lineage>
</organism>
<name>A0ABP1S111_9HEXA</name>
<evidence type="ECO:0000313" key="2">
    <source>
        <dbReference type="Proteomes" id="UP001642540"/>
    </source>
</evidence>
<keyword evidence="2" id="KW-1185">Reference proteome</keyword>
<proteinExistence type="predicted"/>
<sequence>MVVTLTKNYVSLRNEVNCKIVRAKNEYFSEKFQSVSSSTDLWRVMDELINFRLKATTKIIKLVDNEGAVLDTDDTICLQLANDFRVNNLLISSSISEVNLDNYE</sequence>
<accession>A0ABP1S111</accession>
<dbReference type="EMBL" id="CAXLJM020000137">
    <property type="protein sequence ID" value="CAL8140525.1"/>
    <property type="molecule type" value="Genomic_DNA"/>
</dbReference>
<gene>
    <name evidence="1" type="ORF">ODALV1_LOCUS28320</name>
</gene>
<protein>
    <submittedName>
        <fullName evidence="1">Uncharacterized protein</fullName>
    </submittedName>
</protein>